<name>A0ABY0Y134_9PSED</name>
<accession>A0ABY0Y134</accession>
<proteinExistence type="predicted"/>
<keyword evidence="2" id="KW-1185">Reference proteome</keyword>
<organism evidence="1 2">
    <name type="scientific">Pseudomonas mohnii</name>
    <dbReference type="NCBI Taxonomy" id="395600"/>
    <lineage>
        <taxon>Bacteria</taxon>
        <taxon>Pseudomonadati</taxon>
        <taxon>Pseudomonadota</taxon>
        <taxon>Gammaproteobacteria</taxon>
        <taxon>Pseudomonadales</taxon>
        <taxon>Pseudomonadaceae</taxon>
        <taxon>Pseudomonas</taxon>
    </lineage>
</organism>
<evidence type="ECO:0000313" key="1">
    <source>
        <dbReference type="EMBL" id="SEC72888.1"/>
    </source>
</evidence>
<protein>
    <submittedName>
        <fullName evidence="1">Uncharacterized protein</fullName>
    </submittedName>
</protein>
<evidence type="ECO:0000313" key="2">
    <source>
        <dbReference type="Proteomes" id="UP000199665"/>
    </source>
</evidence>
<gene>
    <name evidence="1" type="ORF">SAMN05216205_3103</name>
</gene>
<dbReference type="EMBL" id="FNRV01000001">
    <property type="protein sequence ID" value="SEC72888.1"/>
    <property type="molecule type" value="Genomic_DNA"/>
</dbReference>
<dbReference type="Proteomes" id="UP000199665">
    <property type="component" value="Unassembled WGS sequence"/>
</dbReference>
<comment type="caution">
    <text evidence="1">The sequence shown here is derived from an EMBL/GenBank/DDBJ whole genome shotgun (WGS) entry which is preliminary data.</text>
</comment>
<sequence length="81" mass="9208">MSKHREHKTLMDRLKSYYQGAEREAAKTTPFYVTGDGVMFADPKEVIRSQAVQNQLSAFESLRTEIQDKKSDPRKCGAQGD</sequence>
<reference evidence="1 2" key="1">
    <citation type="submission" date="2016-10" db="EMBL/GenBank/DDBJ databases">
        <authorList>
            <person name="Varghese N."/>
            <person name="Submissions S."/>
        </authorList>
    </citation>
    <scope>NUCLEOTIDE SEQUENCE [LARGE SCALE GENOMIC DNA]</scope>
    <source>
        <strain evidence="1 2">DSM 18327</strain>
    </source>
</reference>
<dbReference type="RefSeq" id="WP_139213633.1">
    <property type="nucleotide sequence ID" value="NZ_FNRV01000001.1"/>
</dbReference>